<feature type="non-terminal residue" evidence="2">
    <location>
        <position position="197"/>
    </location>
</feature>
<evidence type="ECO:0000313" key="3">
    <source>
        <dbReference type="Proteomes" id="UP000626109"/>
    </source>
</evidence>
<comment type="caution">
    <text evidence="2">The sequence shown here is derived from an EMBL/GenBank/DDBJ whole genome shotgun (WGS) entry which is preliminary data.</text>
</comment>
<name>A0A813KIE3_POLGL</name>
<reference evidence="2" key="1">
    <citation type="submission" date="2021-02" db="EMBL/GenBank/DDBJ databases">
        <authorList>
            <person name="Dougan E. K."/>
            <person name="Rhodes N."/>
            <person name="Thang M."/>
            <person name="Chan C."/>
        </authorList>
    </citation>
    <scope>NUCLEOTIDE SEQUENCE</scope>
</reference>
<organism evidence="2 3">
    <name type="scientific">Polarella glacialis</name>
    <name type="common">Dinoflagellate</name>
    <dbReference type="NCBI Taxonomy" id="89957"/>
    <lineage>
        <taxon>Eukaryota</taxon>
        <taxon>Sar</taxon>
        <taxon>Alveolata</taxon>
        <taxon>Dinophyceae</taxon>
        <taxon>Suessiales</taxon>
        <taxon>Suessiaceae</taxon>
        <taxon>Polarella</taxon>
    </lineage>
</organism>
<dbReference type="EMBL" id="CAJNNW010030774">
    <property type="protein sequence ID" value="CAE8704400.1"/>
    <property type="molecule type" value="Genomic_DNA"/>
</dbReference>
<dbReference type="AlphaFoldDB" id="A0A813KIE3"/>
<dbReference type="Proteomes" id="UP000626109">
    <property type="component" value="Unassembled WGS sequence"/>
</dbReference>
<feature type="region of interest" description="Disordered" evidence="1">
    <location>
        <begin position="178"/>
        <end position="197"/>
    </location>
</feature>
<protein>
    <submittedName>
        <fullName evidence="2">Uncharacterized protein</fullName>
    </submittedName>
</protein>
<evidence type="ECO:0000313" key="2">
    <source>
        <dbReference type="EMBL" id="CAE8704400.1"/>
    </source>
</evidence>
<proteinExistence type="predicted"/>
<evidence type="ECO:0000256" key="1">
    <source>
        <dbReference type="SAM" id="MobiDB-lite"/>
    </source>
</evidence>
<gene>
    <name evidence="2" type="ORF">PGLA2088_LOCUS33145</name>
</gene>
<accession>A0A813KIE3</accession>
<sequence>VKDNQSLCSEIQRMIGTHFESGDGTTKITKQKFFYELREVLPHKEKEHCQDLVTYFPPGGPNVLINYEWLLQDDLYIISPIAYALRLQHLEESLSLCDRMASAFRAAASGGSMVRHEDLEAACKEDRQLAVLQQEDFARGFQKQVDDLQDGTEMEFGKFLELMKNGGIFRELFLPALPDEDGEEGEGQGDEDQGDMQ</sequence>